<dbReference type="Proteomes" id="UP000712713">
    <property type="component" value="Unassembled WGS sequence"/>
</dbReference>
<organism evidence="2 3">
    <name type="scientific">Tessaracoccus flavescens</name>
    <dbReference type="NCBI Taxonomy" id="399497"/>
    <lineage>
        <taxon>Bacteria</taxon>
        <taxon>Bacillati</taxon>
        <taxon>Actinomycetota</taxon>
        <taxon>Actinomycetes</taxon>
        <taxon>Propionibacteriales</taxon>
        <taxon>Propionibacteriaceae</taxon>
        <taxon>Tessaracoccus</taxon>
    </lineage>
</organism>
<name>A0A921JQ92_9ACTN</name>
<dbReference type="SUPFAM" id="SSF53850">
    <property type="entry name" value="Periplasmic binding protein-like II"/>
    <property type="match status" value="1"/>
</dbReference>
<dbReference type="InterPro" id="IPR006059">
    <property type="entry name" value="SBP"/>
</dbReference>
<dbReference type="AlphaFoldDB" id="A0A921JQ92"/>
<dbReference type="PROSITE" id="PS51257">
    <property type="entry name" value="PROKAR_LIPOPROTEIN"/>
    <property type="match status" value="1"/>
</dbReference>
<evidence type="ECO:0000256" key="1">
    <source>
        <dbReference type="SAM" id="SignalP"/>
    </source>
</evidence>
<dbReference type="InterPro" id="IPR050490">
    <property type="entry name" value="Bact_solute-bd_prot1"/>
</dbReference>
<dbReference type="Pfam" id="PF01547">
    <property type="entry name" value="SBP_bac_1"/>
    <property type="match status" value="1"/>
</dbReference>
<sequence length="418" mass="44192">MKRVIKLSAVALVSALALAACGGDETPSSGGTAAAGDLETTIKILAPSYGDTSQADWDRITAKFNETYPKVKVELQILGWDNFADAVQQRIQANDLPDILNDNAFASSAEAGLLYPIDELLSDETLANIEPGLMDNGKGADGTQWAAPDIASARMLVYNTDLFEQAGIAEAPKTWADMEEAAKKLVALGNDVKGYGMPLGAEEAQVESSLWLWGAGGTWVDGENLKANSDAAVEAFTQMKKMFESGYTQPNLEDDRQATTDLLAAGKLGMAVGHGQVVADANAKGVNVALAPVPSKDGSGVATGVTDFILAFDNKDDARKQATAAYLDLFYSDELYVPWYKGTALLPVTKTAIEAAKADASETDKAFLDAMDIVKFQPVSNPQWDALQAALKANAFKVGTEDPATVLEQIEAQVAAQG</sequence>
<protein>
    <submittedName>
        <fullName evidence="2">Extracellular solute-binding protein</fullName>
    </submittedName>
</protein>
<dbReference type="EMBL" id="DYZF01000057">
    <property type="protein sequence ID" value="HJE50811.1"/>
    <property type="molecule type" value="Genomic_DNA"/>
</dbReference>
<evidence type="ECO:0000313" key="3">
    <source>
        <dbReference type="Proteomes" id="UP000712713"/>
    </source>
</evidence>
<dbReference type="Gene3D" id="3.40.190.10">
    <property type="entry name" value="Periplasmic binding protein-like II"/>
    <property type="match status" value="1"/>
</dbReference>
<gene>
    <name evidence="2" type="ORF">K8V15_02330</name>
</gene>
<reference evidence="2" key="1">
    <citation type="journal article" date="2021" name="PeerJ">
        <title>Extensive microbial diversity within the chicken gut microbiome revealed by metagenomics and culture.</title>
        <authorList>
            <person name="Gilroy R."/>
            <person name="Ravi A."/>
            <person name="Getino M."/>
            <person name="Pursley I."/>
            <person name="Horton D.L."/>
            <person name="Alikhan N.F."/>
            <person name="Baker D."/>
            <person name="Gharbi K."/>
            <person name="Hall N."/>
            <person name="Watson M."/>
            <person name="Adriaenssens E.M."/>
            <person name="Foster-Nyarko E."/>
            <person name="Jarju S."/>
            <person name="Secka A."/>
            <person name="Antonio M."/>
            <person name="Oren A."/>
            <person name="Chaudhuri R.R."/>
            <person name="La Ragione R."/>
            <person name="Hildebrand F."/>
            <person name="Pallen M.J."/>
        </authorList>
    </citation>
    <scope>NUCLEOTIDE SEQUENCE</scope>
    <source>
        <strain evidence="2">ChiGjej3B3-7470</strain>
    </source>
</reference>
<keyword evidence="1" id="KW-0732">Signal</keyword>
<evidence type="ECO:0000313" key="2">
    <source>
        <dbReference type="EMBL" id="HJE50811.1"/>
    </source>
</evidence>
<accession>A0A921JQ92</accession>
<feature type="chain" id="PRO_5037815981" evidence="1">
    <location>
        <begin position="20"/>
        <end position="418"/>
    </location>
</feature>
<proteinExistence type="predicted"/>
<comment type="caution">
    <text evidence="2">The sequence shown here is derived from an EMBL/GenBank/DDBJ whole genome shotgun (WGS) entry which is preliminary data.</text>
</comment>
<dbReference type="PANTHER" id="PTHR43649">
    <property type="entry name" value="ARABINOSE-BINDING PROTEIN-RELATED"/>
    <property type="match status" value="1"/>
</dbReference>
<feature type="signal peptide" evidence="1">
    <location>
        <begin position="1"/>
        <end position="19"/>
    </location>
</feature>
<reference evidence="2" key="2">
    <citation type="submission" date="2021-09" db="EMBL/GenBank/DDBJ databases">
        <authorList>
            <person name="Gilroy R."/>
        </authorList>
    </citation>
    <scope>NUCLEOTIDE SEQUENCE</scope>
    <source>
        <strain evidence="2">ChiGjej3B3-7470</strain>
    </source>
</reference>
<dbReference type="PANTHER" id="PTHR43649:SF30">
    <property type="entry name" value="ABC TRANSPORTER SUBSTRATE-BINDING PROTEIN"/>
    <property type="match status" value="1"/>
</dbReference>